<feature type="chain" id="PRO_5034349825" evidence="3">
    <location>
        <begin position="27"/>
        <end position="525"/>
    </location>
</feature>
<dbReference type="PANTHER" id="PTHR31685:SF2">
    <property type="entry name" value="PROTEIN YTP1"/>
    <property type="match status" value="1"/>
</dbReference>
<reference evidence="6 7" key="1">
    <citation type="journal article" date="2019" name="Environ. Microbiol.">
        <title>At the nexus of three kingdoms: the genome of the mycorrhizal fungus Gigaspora margarita provides insights into plant, endobacterial and fungal interactions.</title>
        <authorList>
            <person name="Venice F."/>
            <person name="Ghignone S."/>
            <person name="Salvioli di Fossalunga A."/>
            <person name="Amselem J."/>
            <person name="Novero M."/>
            <person name="Xianan X."/>
            <person name="Sedzielewska Toro K."/>
            <person name="Morin E."/>
            <person name="Lipzen A."/>
            <person name="Grigoriev I.V."/>
            <person name="Henrissat B."/>
            <person name="Martin F.M."/>
            <person name="Bonfante P."/>
        </authorList>
    </citation>
    <scope>NUCLEOTIDE SEQUENCE [LARGE SCALE GENOMIC DNA]</scope>
    <source>
        <strain evidence="6 7">BEG34</strain>
    </source>
</reference>
<feature type="region of interest" description="Disordered" evidence="1">
    <location>
        <begin position="416"/>
        <end position="455"/>
    </location>
</feature>
<dbReference type="InterPro" id="IPR018827">
    <property type="entry name" value="YTP1_C"/>
</dbReference>
<feature type="transmembrane region" description="Helical" evidence="2">
    <location>
        <begin position="50"/>
        <end position="71"/>
    </location>
</feature>
<feature type="transmembrane region" description="Helical" evidence="2">
    <location>
        <begin position="250"/>
        <end position="270"/>
    </location>
</feature>
<proteinExistence type="predicted"/>
<gene>
    <name evidence="6" type="ORF">F8M41_011731</name>
</gene>
<evidence type="ECO:0000256" key="3">
    <source>
        <dbReference type="SAM" id="SignalP"/>
    </source>
</evidence>
<comment type="caution">
    <text evidence="6">The sequence shown here is derived from an EMBL/GenBank/DDBJ whole genome shotgun (WGS) entry which is preliminary data.</text>
</comment>
<feature type="transmembrane region" description="Helical" evidence="2">
    <location>
        <begin position="78"/>
        <end position="98"/>
    </location>
</feature>
<feature type="domain" description="DUF2427" evidence="4">
    <location>
        <begin position="40"/>
        <end position="133"/>
    </location>
</feature>
<dbReference type="PANTHER" id="PTHR31685">
    <property type="entry name" value="INTEGRAL MEMBRANE PROTEIN (AFU_ORTHOLOGUE AFUA_6G12730)-RELATED"/>
    <property type="match status" value="1"/>
</dbReference>
<keyword evidence="3" id="KW-0732">Signal</keyword>
<organism evidence="6 7">
    <name type="scientific">Gigaspora margarita</name>
    <dbReference type="NCBI Taxonomy" id="4874"/>
    <lineage>
        <taxon>Eukaryota</taxon>
        <taxon>Fungi</taxon>
        <taxon>Fungi incertae sedis</taxon>
        <taxon>Mucoromycota</taxon>
        <taxon>Glomeromycotina</taxon>
        <taxon>Glomeromycetes</taxon>
        <taxon>Diversisporales</taxon>
        <taxon>Gigasporaceae</taxon>
        <taxon>Gigaspora</taxon>
    </lineage>
</organism>
<feature type="transmembrane region" description="Helical" evidence="2">
    <location>
        <begin position="185"/>
        <end position="209"/>
    </location>
</feature>
<dbReference type="Gene3D" id="1.20.120.1770">
    <property type="match status" value="1"/>
</dbReference>
<feature type="transmembrane region" description="Helical" evidence="2">
    <location>
        <begin position="373"/>
        <end position="394"/>
    </location>
</feature>
<sequence length="525" mass="59120">MEFFSITSITQQLIIWLLLIIPTIIAHEHEANLTGDIGATDDPIDGTLWAHIIFMSLAFGIIFPTGMVLGFSRSRYHVPFQLVGTFIATLGYFLGHAHEGRQFAGDTAHAAYATYIMILLMGQVCLGLYLKCHFESGANQWIRPMSVKFHRVIGICMPVVGYIQMVLGVITATGWCRGNKLGQCLAHFIMGSSFIGHGILLIIVMRFATEWLCRKGKSQDYYDSWVIMIWGFINTFMEHRWGTSWTAGDVQHTLIGIMWWSGGLLGIYLSRKGIKRNLIPSLIIIFTGYILSQQAQQLDISSEIHRMFGFTLIGAGIARLIEVCFLVVEKPITPFRSLCPFLLIISGLLFMGAHEDQILYLSTNDIDAFSYALIQITIAFFIFFAVNVMIDIYWMTGENDGESKYEIIGDEIIGDENTHNSSRGNKLKKEQNRDVLEGRNGMDGGDGGRGRFTSRNSSFIDDRHISINLNNDVRDNNVNIESDDDNERIRGEIEKKSDGFVVNYLLVGQHADEKSQDGDERTDEM</sequence>
<dbReference type="Pfam" id="PF10355">
    <property type="entry name" value="Ytp1"/>
    <property type="match status" value="1"/>
</dbReference>
<dbReference type="Pfam" id="PF10348">
    <property type="entry name" value="DUF2427"/>
    <property type="match status" value="1"/>
</dbReference>
<feature type="domain" description="Protein YTP1-like C-terminal" evidence="5">
    <location>
        <begin position="161"/>
        <end position="392"/>
    </location>
</feature>
<keyword evidence="2" id="KW-0472">Membrane</keyword>
<dbReference type="EMBL" id="WTPW01002399">
    <property type="protein sequence ID" value="KAF0383449.1"/>
    <property type="molecule type" value="Genomic_DNA"/>
</dbReference>
<feature type="transmembrane region" description="Helical" evidence="2">
    <location>
        <begin position="110"/>
        <end position="130"/>
    </location>
</feature>
<feature type="transmembrane region" description="Helical" evidence="2">
    <location>
        <begin position="221"/>
        <end position="238"/>
    </location>
</feature>
<dbReference type="AlphaFoldDB" id="A0A8H3X1P6"/>
<evidence type="ECO:0000256" key="2">
    <source>
        <dbReference type="SAM" id="Phobius"/>
    </source>
</evidence>
<protein>
    <submittedName>
        <fullName evidence="6">Putative Integral membrane protein Ytp1</fullName>
    </submittedName>
</protein>
<evidence type="ECO:0000259" key="4">
    <source>
        <dbReference type="Pfam" id="PF10348"/>
    </source>
</evidence>
<feature type="compositionally biased region" description="Basic and acidic residues" evidence="1">
    <location>
        <begin position="427"/>
        <end position="437"/>
    </location>
</feature>
<feature type="transmembrane region" description="Helical" evidence="2">
    <location>
        <begin position="277"/>
        <end position="295"/>
    </location>
</feature>
<evidence type="ECO:0000259" key="5">
    <source>
        <dbReference type="Pfam" id="PF10355"/>
    </source>
</evidence>
<keyword evidence="7" id="KW-1185">Reference proteome</keyword>
<dbReference type="OrthoDB" id="4137487at2759"/>
<dbReference type="InterPro" id="IPR018825">
    <property type="entry name" value="DUF2427"/>
</dbReference>
<evidence type="ECO:0000313" key="6">
    <source>
        <dbReference type="EMBL" id="KAF0383449.1"/>
    </source>
</evidence>
<dbReference type="Proteomes" id="UP000439903">
    <property type="component" value="Unassembled WGS sequence"/>
</dbReference>
<feature type="transmembrane region" description="Helical" evidence="2">
    <location>
        <begin position="151"/>
        <end position="173"/>
    </location>
</feature>
<accession>A0A8H3X1P6</accession>
<dbReference type="CDD" id="cd08760">
    <property type="entry name" value="Cyt_b561_FRRS1_like"/>
    <property type="match status" value="1"/>
</dbReference>
<evidence type="ECO:0000313" key="7">
    <source>
        <dbReference type="Proteomes" id="UP000439903"/>
    </source>
</evidence>
<keyword evidence="2" id="KW-1133">Transmembrane helix</keyword>
<evidence type="ECO:0000256" key="1">
    <source>
        <dbReference type="SAM" id="MobiDB-lite"/>
    </source>
</evidence>
<name>A0A8H3X1P6_GIGMA</name>
<keyword evidence="2" id="KW-0812">Transmembrane</keyword>
<feature type="signal peptide" evidence="3">
    <location>
        <begin position="1"/>
        <end position="26"/>
    </location>
</feature>
<feature type="transmembrane region" description="Helical" evidence="2">
    <location>
        <begin position="335"/>
        <end position="353"/>
    </location>
</feature>
<feature type="transmembrane region" description="Helical" evidence="2">
    <location>
        <begin position="307"/>
        <end position="328"/>
    </location>
</feature>